<evidence type="ECO:0000313" key="4">
    <source>
        <dbReference type="Proteomes" id="UP000738826"/>
    </source>
</evidence>
<dbReference type="EMBL" id="JAACQH010000090">
    <property type="protein sequence ID" value="NCS91608.1"/>
    <property type="molecule type" value="Genomic_DNA"/>
</dbReference>
<feature type="compositionally biased region" description="Basic and acidic residues" evidence="1">
    <location>
        <begin position="127"/>
        <end position="140"/>
    </location>
</feature>
<dbReference type="EMBL" id="JAACVF010000129">
    <property type="protein sequence ID" value="NCN65361.1"/>
    <property type="molecule type" value="Genomic_DNA"/>
</dbReference>
<dbReference type="Proteomes" id="UP000768163">
    <property type="component" value="Unassembled WGS sequence"/>
</dbReference>
<dbReference type="AlphaFoldDB" id="A0A8J8CFX5"/>
<dbReference type="Proteomes" id="UP000738826">
    <property type="component" value="Unassembled WGS sequence"/>
</dbReference>
<reference evidence="3" key="1">
    <citation type="submission" date="2019-11" db="EMBL/GenBank/DDBJ databases">
        <title>Lipid analysis of CO2-rich subsurface aquifers suggests an autotrophy-based deep biosphere with lysolipids enriched in CPR bacteria.</title>
        <authorList>
            <person name="Probst A.J."/>
            <person name="Elling F.J."/>
            <person name="Castelle C.J."/>
            <person name="Zhu Q."/>
            <person name="Elvert M."/>
            <person name="Birarda G."/>
            <person name="Holman H.-Y."/>
            <person name="Lane K.R."/>
            <person name="Ladd B."/>
            <person name="Ryan M.C."/>
            <person name="Woyke T."/>
            <person name="Hinrichs K.-U."/>
            <person name="Banfield J.F."/>
        </authorList>
    </citation>
    <scope>NUCLEOTIDE SEQUENCE</scope>
    <source>
        <strain evidence="2">CG_2015-01_33_1645</strain>
        <strain evidence="3">CG_2015-04_33_537</strain>
    </source>
</reference>
<gene>
    <name evidence="3" type="ORF">GW779_04250</name>
    <name evidence="2" type="ORF">GW910_04805</name>
</gene>
<accession>A0A8J8CFX5</accession>
<comment type="caution">
    <text evidence="3">The sequence shown here is derived from an EMBL/GenBank/DDBJ whole genome shotgun (WGS) entry which is preliminary data.</text>
</comment>
<organism evidence="3 4">
    <name type="scientific">Candidatus Altarchaeum hamiconexum</name>
    <dbReference type="NCBI Taxonomy" id="1803513"/>
    <lineage>
        <taxon>Archaea</taxon>
        <taxon>Candidatus Altarchaeota</taxon>
        <taxon>Candidatus Altiarchaeia</taxon>
        <taxon>Candidatus Altarchaeales</taxon>
        <taxon>Candidatus Altarchaeaceae</taxon>
        <taxon>Candidatus Altarchaeum</taxon>
    </lineage>
</organism>
<feature type="compositionally biased region" description="Polar residues" evidence="1">
    <location>
        <begin position="108"/>
        <end position="126"/>
    </location>
</feature>
<evidence type="ECO:0000256" key="1">
    <source>
        <dbReference type="SAM" id="MobiDB-lite"/>
    </source>
</evidence>
<protein>
    <submittedName>
        <fullName evidence="3">Uncharacterized protein</fullName>
    </submittedName>
</protein>
<proteinExistence type="predicted"/>
<evidence type="ECO:0000313" key="3">
    <source>
        <dbReference type="EMBL" id="NCS91608.1"/>
    </source>
</evidence>
<feature type="region of interest" description="Disordered" evidence="1">
    <location>
        <begin position="96"/>
        <end position="140"/>
    </location>
</feature>
<name>A0A8J8CFX5_9ARCH</name>
<sequence length="210" mass="23179">MIDKYHTNSTIIVPFCNGNCSSSEFCNKTINQCLPKKNDNSTYNAGEECANNNCFKVICMSVGWECNNDSDGDCSVNYFCNNEHKCQIKSNTVYSGSPGGGSGRGTRYVTQTQPVTANKTNKSVNKSTEKQNETKTDTTKDKTKVNEGKILKIIVENRDIIKAGEKFIVKVTDNEGNFVVNVTVNYGGVVKFTDFDGKVEFVALNEIVEL</sequence>
<evidence type="ECO:0000313" key="2">
    <source>
        <dbReference type="EMBL" id="NCN65361.1"/>
    </source>
</evidence>